<dbReference type="EMBL" id="RSFE01000004">
    <property type="protein sequence ID" value="RWU11255.1"/>
    <property type="molecule type" value="Genomic_DNA"/>
</dbReference>
<keyword evidence="8" id="KW-1185">Reference proteome</keyword>
<feature type="domain" description="PAS" evidence="3">
    <location>
        <begin position="18"/>
        <end position="91"/>
    </location>
</feature>
<feature type="domain" description="GGDEF" evidence="6">
    <location>
        <begin position="178"/>
        <end position="316"/>
    </location>
</feature>
<evidence type="ECO:0000313" key="8">
    <source>
        <dbReference type="Proteomes" id="UP000288789"/>
    </source>
</evidence>
<dbReference type="Proteomes" id="UP000288789">
    <property type="component" value="Unassembled WGS sequence"/>
</dbReference>
<dbReference type="SMART" id="SM00091">
    <property type="entry name" value="PAS"/>
    <property type="match status" value="1"/>
</dbReference>
<dbReference type="CDD" id="cd00130">
    <property type="entry name" value="PAS"/>
    <property type="match status" value="1"/>
</dbReference>
<dbReference type="InterPro" id="IPR052155">
    <property type="entry name" value="Biofilm_reg_signaling"/>
</dbReference>
<dbReference type="Pfam" id="PF00990">
    <property type="entry name" value="GGDEF"/>
    <property type="match status" value="1"/>
</dbReference>
<dbReference type="InterPro" id="IPR001633">
    <property type="entry name" value="EAL_dom"/>
</dbReference>
<evidence type="ECO:0000256" key="1">
    <source>
        <dbReference type="ARBA" id="ARBA00012282"/>
    </source>
</evidence>
<evidence type="ECO:0000259" key="5">
    <source>
        <dbReference type="PROSITE" id="PS50883"/>
    </source>
</evidence>
<feature type="domain" description="EAL" evidence="5">
    <location>
        <begin position="325"/>
        <end position="574"/>
    </location>
</feature>
<dbReference type="PROSITE" id="PS50112">
    <property type="entry name" value="PAS"/>
    <property type="match status" value="1"/>
</dbReference>
<evidence type="ECO:0000259" key="3">
    <source>
        <dbReference type="PROSITE" id="PS50112"/>
    </source>
</evidence>
<proteinExistence type="predicted"/>
<dbReference type="SUPFAM" id="SSF55785">
    <property type="entry name" value="PYP-like sensor domain (PAS domain)"/>
    <property type="match status" value="1"/>
</dbReference>
<dbReference type="CDD" id="cd01949">
    <property type="entry name" value="GGDEF"/>
    <property type="match status" value="1"/>
</dbReference>
<evidence type="ECO:0000313" key="7">
    <source>
        <dbReference type="EMBL" id="RWU11255.1"/>
    </source>
</evidence>
<dbReference type="InterPro" id="IPR035919">
    <property type="entry name" value="EAL_sf"/>
</dbReference>
<dbReference type="InterPro" id="IPR001610">
    <property type="entry name" value="PAC"/>
</dbReference>
<dbReference type="NCBIfam" id="TIGR00254">
    <property type="entry name" value="GGDEF"/>
    <property type="match status" value="1"/>
</dbReference>
<dbReference type="InterPro" id="IPR043128">
    <property type="entry name" value="Rev_trsase/Diguanyl_cyclase"/>
</dbReference>
<dbReference type="SUPFAM" id="SSF55073">
    <property type="entry name" value="Nucleotide cyclase"/>
    <property type="match status" value="1"/>
</dbReference>
<dbReference type="InterPro" id="IPR000014">
    <property type="entry name" value="PAS"/>
</dbReference>
<dbReference type="RefSeq" id="WP_128352262.1">
    <property type="nucleotide sequence ID" value="NZ_RSFE01000004.1"/>
</dbReference>
<dbReference type="InterPro" id="IPR000160">
    <property type="entry name" value="GGDEF_dom"/>
</dbReference>
<comment type="caution">
    <text evidence="7">The sequence shown here is derived from an EMBL/GenBank/DDBJ whole genome shotgun (WGS) entry which is preliminary data.</text>
</comment>
<dbReference type="PANTHER" id="PTHR44757">
    <property type="entry name" value="DIGUANYLATE CYCLASE DGCP"/>
    <property type="match status" value="1"/>
</dbReference>
<dbReference type="SUPFAM" id="SSF141868">
    <property type="entry name" value="EAL domain-like"/>
    <property type="match status" value="1"/>
</dbReference>
<dbReference type="OrthoDB" id="6597954at2"/>
<dbReference type="CDD" id="cd01948">
    <property type="entry name" value="EAL"/>
    <property type="match status" value="1"/>
</dbReference>
<evidence type="ECO:0000259" key="6">
    <source>
        <dbReference type="PROSITE" id="PS50887"/>
    </source>
</evidence>
<dbReference type="SMART" id="SM00086">
    <property type="entry name" value="PAC"/>
    <property type="match status" value="1"/>
</dbReference>
<organism evidence="7 8">
    <name type="scientific">Pseudidiomarina gelatinasegens</name>
    <dbReference type="NCBI Taxonomy" id="2487740"/>
    <lineage>
        <taxon>Bacteria</taxon>
        <taxon>Pseudomonadati</taxon>
        <taxon>Pseudomonadota</taxon>
        <taxon>Gammaproteobacteria</taxon>
        <taxon>Alteromonadales</taxon>
        <taxon>Idiomarinaceae</taxon>
        <taxon>Pseudidiomarina</taxon>
    </lineage>
</organism>
<dbReference type="Pfam" id="PF13426">
    <property type="entry name" value="PAS_9"/>
    <property type="match status" value="1"/>
</dbReference>
<dbReference type="EC" id="3.1.4.52" evidence="1"/>
<feature type="domain" description="PAC" evidence="4">
    <location>
        <begin position="92"/>
        <end position="146"/>
    </location>
</feature>
<dbReference type="NCBIfam" id="TIGR00229">
    <property type="entry name" value="sensory_box"/>
    <property type="match status" value="1"/>
</dbReference>
<dbReference type="FunFam" id="3.20.20.450:FF:000001">
    <property type="entry name" value="Cyclic di-GMP phosphodiesterase yahA"/>
    <property type="match status" value="1"/>
</dbReference>
<evidence type="ECO:0000256" key="2">
    <source>
        <dbReference type="ARBA" id="ARBA00022636"/>
    </source>
</evidence>
<dbReference type="Gene3D" id="3.30.450.20">
    <property type="entry name" value="PAS domain"/>
    <property type="match status" value="1"/>
</dbReference>
<dbReference type="SMART" id="SM00267">
    <property type="entry name" value="GGDEF"/>
    <property type="match status" value="1"/>
</dbReference>
<sequence>MDVDRNRFTESQPLEYSQGYLLERAVQSSINSIVIIDALVSGRPLVYANAAFYRTTGYHPTEVLGKSLHFLQGPDSDPAAVNSVIHALEHHQELKTSILNYRKDGTSYWNEVHISPVLDATNKVTHFIGVLLDVSDKRAIEEQLIYNQTHDPLTGCLNRSHLEERVTHDLVLAKRQRQMLALYYIDLDKFKAINDAFGINCGDNLLKQVASRILALLDPGDTLARVNADEFVLLVPEVDDADEGHRIAQRLQSVFAQPFQLGEYSITVTASIGIAAYEPQHKVNVLPAAESLIQHADMAMYQAKLAGRNTVHWFSQQISSQLSEKLLLRQQLHDALTQEQLELYYQPILCSDKQSVCALECLLRWHHPERGMVSPAEFIPLAEESGQIVPIGNWVLEQACRDIMTINKGREIPLSVAVNISAVQFTQITFLQTVRDIMARTGIDPECLELEITESVLMADEDRAIDTIHTLDSMGVRVSLDDFGTGYSSLAYLRFLPVHKIKIDRSFVREIAHNKRDNAILSGIVSMAHKLNLIVVAEGVEDEVQAQLLRESNCDLLQGFLYAKPQPLARLVLK</sequence>
<dbReference type="Gene3D" id="3.20.20.450">
    <property type="entry name" value="EAL domain"/>
    <property type="match status" value="1"/>
</dbReference>
<dbReference type="Pfam" id="PF00563">
    <property type="entry name" value="EAL"/>
    <property type="match status" value="1"/>
</dbReference>
<dbReference type="PROSITE" id="PS50113">
    <property type="entry name" value="PAC"/>
    <property type="match status" value="1"/>
</dbReference>
<accession>A0A443Z3W9</accession>
<dbReference type="InterPro" id="IPR029787">
    <property type="entry name" value="Nucleotide_cyclase"/>
</dbReference>
<dbReference type="Gene3D" id="3.30.70.270">
    <property type="match status" value="1"/>
</dbReference>
<reference evidence="7 8" key="1">
    <citation type="submission" date="2018-12" db="EMBL/GenBank/DDBJ databases">
        <authorList>
            <person name="Li A."/>
            <person name="Zhang M."/>
            <person name="Zhu H."/>
        </authorList>
    </citation>
    <scope>NUCLEOTIDE SEQUENCE [LARGE SCALE GENOMIC DNA]</scope>
    <source>
        <strain evidence="7 8">R04H25</strain>
    </source>
</reference>
<dbReference type="PANTHER" id="PTHR44757:SF2">
    <property type="entry name" value="BIOFILM ARCHITECTURE MAINTENANCE PROTEIN MBAA"/>
    <property type="match status" value="1"/>
</dbReference>
<gene>
    <name evidence="7" type="ORF">EGC76_06875</name>
</gene>
<dbReference type="InterPro" id="IPR035965">
    <property type="entry name" value="PAS-like_dom_sf"/>
</dbReference>
<name>A0A443Z3W9_9GAMM</name>
<dbReference type="PROSITE" id="PS50887">
    <property type="entry name" value="GGDEF"/>
    <property type="match status" value="1"/>
</dbReference>
<dbReference type="GO" id="GO:0071111">
    <property type="term" value="F:cyclic-guanylate-specific phosphodiesterase activity"/>
    <property type="evidence" value="ECO:0007669"/>
    <property type="project" value="UniProtKB-EC"/>
</dbReference>
<keyword evidence="2" id="KW-0973">c-di-GMP</keyword>
<protein>
    <recommendedName>
        <fullName evidence="1">cyclic-guanylate-specific phosphodiesterase</fullName>
        <ecNumber evidence="1">3.1.4.52</ecNumber>
    </recommendedName>
</protein>
<dbReference type="AlphaFoldDB" id="A0A443Z3W9"/>
<dbReference type="PROSITE" id="PS50883">
    <property type="entry name" value="EAL"/>
    <property type="match status" value="1"/>
</dbReference>
<evidence type="ECO:0000259" key="4">
    <source>
        <dbReference type="PROSITE" id="PS50113"/>
    </source>
</evidence>
<dbReference type="SMART" id="SM00052">
    <property type="entry name" value="EAL"/>
    <property type="match status" value="1"/>
</dbReference>
<dbReference type="InterPro" id="IPR000700">
    <property type="entry name" value="PAS-assoc_C"/>
</dbReference>